<feature type="domain" description="PhoD-like phosphatase metallophosphatase" evidence="1">
    <location>
        <begin position="151"/>
        <end position="482"/>
    </location>
</feature>
<dbReference type="SUPFAM" id="SSF56300">
    <property type="entry name" value="Metallo-dependent phosphatases"/>
    <property type="match status" value="1"/>
</dbReference>
<organism evidence="3 4">
    <name type="scientific">Variovorax robiniae</name>
    <dbReference type="NCBI Taxonomy" id="1836199"/>
    <lineage>
        <taxon>Bacteria</taxon>
        <taxon>Pseudomonadati</taxon>
        <taxon>Pseudomonadota</taxon>
        <taxon>Betaproteobacteria</taxon>
        <taxon>Burkholderiales</taxon>
        <taxon>Comamonadaceae</taxon>
        <taxon>Variovorax</taxon>
    </lineage>
</organism>
<dbReference type="EMBL" id="JBBKZS010000006">
    <property type="protein sequence ID" value="MEJ8856240.1"/>
    <property type="molecule type" value="Genomic_DNA"/>
</dbReference>
<proteinExistence type="predicted"/>
<name>A0ABU8X8W3_9BURK</name>
<sequence length="515" mass="57114">MTTFPKFSRRRVLGGALAAASLGQPFLQLHAQAWRGRDPFTLGVASGCPRPDGMVLWTRLAPDPLQPVGGMGDAPVDVAWEVAEDERFRRIVQRGTVRATAELAHSVRVELQGLSPARFYWYRFTAGDARSPVGRSRTAPAEDDTATPARFAFASCQQFEQGFYAAYRDMAAQPLDLVIHLGDYIYESSWGKRLVRKHPGGIPVDLPGFRSRHALYKTDPDLQAAHAAHPWLVTWDDHEVANDYTDDVSPRTVDPEEFLAMRAAAYQAWFEHMPVPMRMRPRGPAMPIHGRYRFGQMLDVLLMDGRQYRSHHACLLKRSASPLTDCADRLAPGRSYFGMAQEAWLAQELQQPPTRWTVVAQQTLMAEADRKTGPEHGYWMDGWDGYAVARARLLDALAADPRRNPLVISGDVHAFFAAELKREPDGKAVATEFVGGSITSEGPSLSNVANLLAKNPHLRYGRGDVRGYALMSLDARGCTVDFRAVDDVKLADSPVNRIVRFSVEPGAPGVHVEST</sequence>
<dbReference type="InterPro" id="IPR032093">
    <property type="entry name" value="PhoD_N"/>
</dbReference>
<keyword evidence="4" id="KW-1185">Reference proteome</keyword>
<accession>A0ABU8X8W3</accession>
<dbReference type="InterPro" id="IPR018946">
    <property type="entry name" value="PhoD-like_MPP"/>
</dbReference>
<evidence type="ECO:0000259" key="2">
    <source>
        <dbReference type="Pfam" id="PF16655"/>
    </source>
</evidence>
<reference evidence="3 4" key="1">
    <citation type="submission" date="2024-03" db="EMBL/GenBank/DDBJ databases">
        <title>Novel species of the genus Variovorax.</title>
        <authorList>
            <person name="Liu Q."/>
            <person name="Xin Y.-H."/>
        </authorList>
    </citation>
    <scope>NUCLEOTIDE SEQUENCE [LARGE SCALE GENOMIC DNA]</scope>
    <source>
        <strain evidence="3 4">KACC 18901</strain>
    </source>
</reference>
<dbReference type="InterPro" id="IPR006311">
    <property type="entry name" value="TAT_signal"/>
</dbReference>
<dbReference type="Pfam" id="PF09423">
    <property type="entry name" value="PhoD"/>
    <property type="match status" value="1"/>
</dbReference>
<feature type="domain" description="Phospholipase D N-terminal" evidence="2">
    <location>
        <begin position="42"/>
        <end position="138"/>
    </location>
</feature>
<evidence type="ECO:0000313" key="4">
    <source>
        <dbReference type="Proteomes" id="UP001367030"/>
    </source>
</evidence>
<protein>
    <submittedName>
        <fullName evidence="3">Alkaline phosphatase D family protein</fullName>
    </submittedName>
</protein>
<dbReference type="RefSeq" id="WP_340336309.1">
    <property type="nucleotide sequence ID" value="NZ_JBBKZS010000006.1"/>
</dbReference>
<dbReference type="Gene3D" id="2.60.40.380">
    <property type="entry name" value="Purple acid phosphatase-like, N-terminal"/>
    <property type="match status" value="1"/>
</dbReference>
<dbReference type="PROSITE" id="PS51318">
    <property type="entry name" value="TAT"/>
    <property type="match status" value="1"/>
</dbReference>
<comment type="caution">
    <text evidence="3">The sequence shown here is derived from an EMBL/GenBank/DDBJ whole genome shotgun (WGS) entry which is preliminary data.</text>
</comment>
<dbReference type="InterPro" id="IPR029052">
    <property type="entry name" value="Metallo-depent_PP-like"/>
</dbReference>
<dbReference type="InterPro" id="IPR038607">
    <property type="entry name" value="PhoD-like_sf"/>
</dbReference>
<gene>
    <name evidence="3" type="ORF">WKW79_16795</name>
</gene>
<dbReference type="Gene3D" id="3.60.21.70">
    <property type="entry name" value="PhoD-like phosphatase"/>
    <property type="match status" value="1"/>
</dbReference>
<dbReference type="PANTHER" id="PTHR43606:SF2">
    <property type="entry name" value="ALKALINE PHOSPHATASE FAMILY PROTEIN (AFU_ORTHOLOGUE AFUA_5G03860)"/>
    <property type="match status" value="1"/>
</dbReference>
<dbReference type="CDD" id="cd07389">
    <property type="entry name" value="MPP_PhoD"/>
    <property type="match status" value="1"/>
</dbReference>
<dbReference type="Proteomes" id="UP001367030">
    <property type="component" value="Unassembled WGS sequence"/>
</dbReference>
<dbReference type="Pfam" id="PF16655">
    <property type="entry name" value="PhoD_N"/>
    <property type="match status" value="1"/>
</dbReference>
<dbReference type="PANTHER" id="PTHR43606">
    <property type="entry name" value="PHOSPHATASE, PUTATIVE (AFU_ORTHOLOGUE AFUA_6G08710)-RELATED"/>
    <property type="match status" value="1"/>
</dbReference>
<evidence type="ECO:0000259" key="1">
    <source>
        <dbReference type="Pfam" id="PF09423"/>
    </source>
</evidence>
<evidence type="ECO:0000313" key="3">
    <source>
        <dbReference type="EMBL" id="MEJ8856240.1"/>
    </source>
</evidence>
<dbReference type="InterPro" id="IPR052900">
    <property type="entry name" value="Phospholipid_Metab_Enz"/>
</dbReference>